<evidence type="ECO:0000313" key="2">
    <source>
        <dbReference type="EMBL" id="GHF34499.1"/>
    </source>
</evidence>
<feature type="region of interest" description="Disordered" evidence="1">
    <location>
        <begin position="1"/>
        <end position="94"/>
    </location>
</feature>
<evidence type="ECO:0008006" key="4">
    <source>
        <dbReference type="Google" id="ProtNLM"/>
    </source>
</evidence>
<proteinExistence type="predicted"/>
<dbReference type="EMBL" id="BNAJ01000001">
    <property type="protein sequence ID" value="GHF34499.1"/>
    <property type="molecule type" value="Genomic_DNA"/>
</dbReference>
<evidence type="ECO:0000256" key="1">
    <source>
        <dbReference type="SAM" id="MobiDB-lite"/>
    </source>
</evidence>
<name>A0ABQ3JM25_9DEIO</name>
<dbReference type="Proteomes" id="UP000619376">
    <property type="component" value="Unassembled WGS sequence"/>
</dbReference>
<reference evidence="3" key="1">
    <citation type="journal article" date="2019" name="Int. J. Syst. Evol. Microbiol.">
        <title>The Global Catalogue of Microorganisms (GCM) 10K type strain sequencing project: providing services to taxonomists for standard genome sequencing and annotation.</title>
        <authorList>
            <consortium name="The Broad Institute Genomics Platform"/>
            <consortium name="The Broad Institute Genome Sequencing Center for Infectious Disease"/>
            <person name="Wu L."/>
            <person name="Ma J."/>
        </authorList>
    </citation>
    <scope>NUCLEOTIDE SEQUENCE [LARGE SCALE GENOMIC DNA]</scope>
    <source>
        <strain evidence="3">CGMCC 1.18437</strain>
    </source>
</reference>
<feature type="compositionally biased region" description="Polar residues" evidence="1">
    <location>
        <begin position="83"/>
        <end position="94"/>
    </location>
</feature>
<comment type="caution">
    <text evidence="2">The sequence shown here is derived from an EMBL/GenBank/DDBJ whole genome shotgun (WGS) entry which is preliminary data.</text>
</comment>
<accession>A0ABQ3JM25</accession>
<evidence type="ECO:0000313" key="3">
    <source>
        <dbReference type="Proteomes" id="UP000619376"/>
    </source>
</evidence>
<protein>
    <recommendedName>
        <fullName evidence="4">M-like protein</fullName>
    </recommendedName>
</protein>
<organism evidence="2 3">
    <name type="scientific">Deinococcus metalli</name>
    <dbReference type="NCBI Taxonomy" id="1141878"/>
    <lineage>
        <taxon>Bacteria</taxon>
        <taxon>Thermotogati</taxon>
        <taxon>Deinococcota</taxon>
        <taxon>Deinococci</taxon>
        <taxon>Deinococcales</taxon>
        <taxon>Deinococcaceae</taxon>
        <taxon>Deinococcus</taxon>
    </lineage>
</organism>
<keyword evidence="3" id="KW-1185">Reference proteome</keyword>
<gene>
    <name evidence="2" type="ORF">GCM10017781_09170</name>
</gene>
<sequence length="94" mass="10370">MKEAPADASGSPWYREPMTHDDDKRPAADQVSNVDLQFMGRTDQQGELDATVEAESKAPGEFQQRGLDKQDEAVVETMDASDPPSTNMGQDENR</sequence>
<feature type="compositionally biased region" description="Basic and acidic residues" evidence="1">
    <location>
        <begin position="17"/>
        <end position="27"/>
    </location>
</feature>